<sequence length="115" mass="13193">MSKISFWKKFISFRFQTLERFSTSQHPRRQILRPTLDYSQLSVKEFLEGPECLKISKKSSNSTMKRKMSAYKWKLNKSNATNGLEIFGIESCYDTECGTTKSASQYAQSAISLVG</sequence>
<evidence type="ECO:0000313" key="1">
    <source>
        <dbReference type="EMBL" id="MFH4983508.1"/>
    </source>
</evidence>
<dbReference type="Proteomes" id="UP001608902">
    <property type="component" value="Unassembled WGS sequence"/>
</dbReference>
<accession>A0ABD6EUM0</accession>
<keyword evidence="2" id="KW-1185">Reference proteome</keyword>
<gene>
    <name evidence="1" type="ORF">AB6A40_010217</name>
</gene>
<organism evidence="1 2">
    <name type="scientific">Gnathostoma spinigerum</name>
    <dbReference type="NCBI Taxonomy" id="75299"/>
    <lineage>
        <taxon>Eukaryota</taxon>
        <taxon>Metazoa</taxon>
        <taxon>Ecdysozoa</taxon>
        <taxon>Nematoda</taxon>
        <taxon>Chromadorea</taxon>
        <taxon>Rhabditida</taxon>
        <taxon>Spirurina</taxon>
        <taxon>Gnathostomatomorpha</taxon>
        <taxon>Gnathostomatoidea</taxon>
        <taxon>Gnathostomatidae</taxon>
        <taxon>Gnathostoma</taxon>
    </lineage>
</organism>
<evidence type="ECO:0000313" key="2">
    <source>
        <dbReference type="Proteomes" id="UP001608902"/>
    </source>
</evidence>
<protein>
    <submittedName>
        <fullName evidence="1">Uncharacterized protein</fullName>
    </submittedName>
</protein>
<dbReference type="AlphaFoldDB" id="A0ABD6EUM0"/>
<comment type="caution">
    <text evidence="1">The sequence shown here is derived from an EMBL/GenBank/DDBJ whole genome shotgun (WGS) entry which is preliminary data.</text>
</comment>
<name>A0ABD6EUM0_9BILA</name>
<dbReference type="EMBL" id="JBGFUD010012595">
    <property type="protein sequence ID" value="MFH4983508.1"/>
    <property type="molecule type" value="Genomic_DNA"/>
</dbReference>
<reference evidence="1 2" key="1">
    <citation type="submission" date="2024-08" db="EMBL/GenBank/DDBJ databases">
        <title>Gnathostoma spinigerum genome.</title>
        <authorList>
            <person name="Gonzalez-Bertolin B."/>
            <person name="Monzon S."/>
            <person name="Zaballos A."/>
            <person name="Jimenez P."/>
            <person name="Dekumyoy P."/>
            <person name="Varona S."/>
            <person name="Cuesta I."/>
            <person name="Sumanam S."/>
            <person name="Adisakwattana P."/>
            <person name="Gasser R.B."/>
            <person name="Hernandez-Gonzalez A."/>
            <person name="Young N.D."/>
            <person name="Perteguer M.J."/>
        </authorList>
    </citation>
    <scope>NUCLEOTIDE SEQUENCE [LARGE SCALE GENOMIC DNA]</scope>
    <source>
        <strain evidence="1">AL3</strain>
        <tissue evidence="1">Liver</tissue>
    </source>
</reference>
<proteinExistence type="predicted"/>